<dbReference type="AlphaFoldDB" id="A0A8E2DIF5"/>
<proteinExistence type="predicted"/>
<dbReference type="Proteomes" id="UP000250043">
    <property type="component" value="Unassembled WGS sequence"/>
</dbReference>
<evidence type="ECO:0000256" key="1">
    <source>
        <dbReference type="SAM" id="MobiDB-lite"/>
    </source>
</evidence>
<evidence type="ECO:0000313" key="2">
    <source>
        <dbReference type="EMBL" id="OCH83713.1"/>
    </source>
</evidence>
<organism evidence="2 3">
    <name type="scientific">Obba rivulosa</name>
    <dbReference type="NCBI Taxonomy" id="1052685"/>
    <lineage>
        <taxon>Eukaryota</taxon>
        <taxon>Fungi</taxon>
        <taxon>Dikarya</taxon>
        <taxon>Basidiomycota</taxon>
        <taxon>Agaricomycotina</taxon>
        <taxon>Agaricomycetes</taxon>
        <taxon>Polyporales</taxon>
        <taxon>Gelatoporiaceae</taxon>
        <taxon>Obba</taxon>
    </lineage>
</organism>
<reference evidence="2 3" key="1">
    <citation type="submission" date="2016-07" db="EMBL/GenBank/DDBJ databases">
        <title>Draft genome of the white-rot fungus Obba rivulosa 3A-2.</title>
        <authorList>
            <consortium name="DOE Joint Genome Institute"/>
            <person name="Miettinen O."/>
            <person name="Riley R."/>
            <person name="Acob R."/>
            <person name="Barry K."/>
            <person name="Cullen D."/>
            <person name="De Vries R."/>
            <person name="Hainaut M."/>
            <person name="Hatakka A."/>
            <person name="Henrissat B."/>
            <person name="Hilden K."/>
            <person name="Kuo R."/>
            <person name="Labutti K."/>
            <person name="Lipzen A."/>
            <person name="Makela M.R."/>
            <person name="Sandor L."/>
            <person name="Spatafora J.W."/>
            <person name="Grigoriev I.V."/>
            <person name="Hibbett D.S."/>
        </authorList>
    </citation>
    <scope>NUCLEOTIDE SEQUENCE [LARGE SCALE GENOMIC DNA]</scope>
    <source>
        <strain evidence="2 3">3A-2</strain>
    </source>
</reference>
<accession>A0A8E2DIF5</accession>
<dbReference type="EMBL" id="KV722848">
    <property type="protein sequence ID" value="OCH83713.1"/>
    <property type="molecule type" value="Genomic_DNA"/>
</dbReference>
<protein>
    <submittedName>
        <fullName evidence="2">Uncharacterized protein</fullName>
    </submittedName>
</protein>
<evidence type="ECO:0000313" key="3">
    <source>
        <dbReference type="Proteomes" id="UP000250043"/>
    </source>
</evidence>
<name>A0A8E2DIF5_9APHY</name>
<feature type="region of interest" description="Disordered" evidence="1">
    <location>
        <begin position="8"/>
        <end position="73"/>
    </location>
</feature>
<keyword evidence="3" id="KW-1185">Reference proteome</keyword>
<sequence>MTSAIYVAVSKNKMGTSSKGDADPAEDPALEEGLLAHPEDEDCSETTTMRDDESPIGSSGRWTPEGPSKPSKL</sequence>
<gene>
    <name evidence="2" type="ORF">OBBRIDRAFT_892154</name>
</gene>